<evidence type="ECO:0000256" key="9">
    <source>
        <dbReference type="SAM" id="MobiDB-lite"/>
    </source>
</evidence>
<dbReference type="Gene3D" id="3.40.50.300">
    <property type="entry name" value="P-loop containing nucleotide triphosphate hydrolases"/>
    <property type="match status" value="1"/>
</dbReference>
<dbReference type="GO" id="GO:0002098">
    <property type="term" value="P:tRNA wobble uridine modification"/>
    <property type="evidence" value="ECO:0007669"/>
    <property type="project" value="InterPro"/>
</dbReference>
<evidence type="ECO:0000256" key="4">
    <source>
        <dbReference type="ARBA" id="ARBA00007573"/>
    </source>
</evidence>
<sequence>MKSRVWCQDQNFALTLRSSPHPTAPQRSQCIHHQQMAFRKRNIAISKVPNSTSSDSTFANIAGVRPSPLTSHPVTSTGTASLDGLLGGHSGLALGNSLLIEESGTTDFAGALLKYYAAEGICQGHVLHVVGLGECWVRELPGKAEEKSKDKAAKSAADEEKMKIAWRYERLGQAGERALPDRTSTPTRSNSATLEMPFNHTFDLTKRLSIPADAKVNHVPMSPSFTLSAIIQSVLRSLDTTPASTVHRLVVPSILSPAMYRPNMSRPEAFLGFFRALRSLLRQFPSRFIAMVTLPLELYSRSSGMVRWAEILSDGVIELTPFPHLMDASNSLAESGGARANEGQPQGLVRFHKLPVNSERGEGGAGAGNSMGEDLAFTVSRRKFVIKPFSLPPLEGDQEAQKDAGKVTARDVEF</sequence>
<dbReference type="GO" id="GO:0033588">
    <property type="term" value="C:elongator holoenzyme complex"/>
    <property type="evidence" value="ECO:0007669"/>
    <property type="project" value="InterPro"/>
</dbReference>
<dbReference type="GO" id="GO:0005737">
    <property type="term" value="C:cytoplasm"/>
    <property type="evidence" value="ECO:0007669"/>
    <property type="project" value="UniProtKB-SubCell"/>
</dbReference>
<gene>
    <name evidence="10" type="ORF">AC579_7471</name>
</gene>
<dbReference type="AlphaFoldDB" id="A0A139ID12"/>
<name>A0A139ID12_9PEZI</name>
<protein>
    <recommendedName>
        <fullName evidence="5">Elongator complex protein 4</fullName>
    </recommendedName>
</protein>
<evidence type="ECO:0000256" key="6">
    <source>
        <dbReference type="ARBA" id="ARBA00022490"/>
    </source>
</evidence>
<dbReference type="PANTHER" id="PTHR12896:SF1">
    <property type="entry name" value="ELONGATOR COMPLEX PROTEIN 4"/>
    <property type="match status" value="1"/>
</dbReference>
<dbReference type="InterPro" id="IPR008728">
    <property type="entry name" value="Elongator_complex_protein_4"/>
</dbReference>
<comment type="subcellular location">
    <subcellularLocation>
        <location evidence="2">Cytoplasm</location>
    </subcellularLocation>
    <subcellularLocation>
        <location evidence="1">Nucleus</location>
    </subcellularLocation>
</comment>
<keyword evidence="11" id="KW-1185">Reference proteome</keyword>
<accession>A0A139ID12</accession>
<evidence type="ECO:0000256" key="5">
    <source>
        <dbReference type="ARBA" id="ARBA00020265"/>
    </source>
</evidence>
<dbReference type="Pfam" id="PF05625">
    <property type="entry name" value="PAXNEB"/>
    <property type="match status" value="1"/>
</dbReference>
<evidence type="ECO:0000256" key="7">
    <source>
        <dbReference type="ARBA" id="ARBA00022694"/>
    </source>
</evidence>
<reference evidence="10 11" key="1">
    <citation type="submission" date="2015-07" db="EMBL/GenBank/DDBJ databases">
        <title>Comparative genomics of the Sigatoka disease complex on banana suggests a link between parallel evolutionary changes in Pseudocercospora fijiensis and Pseudocercospora eumusae and increased virulence on the banana host.</title>
        <authorList>
            <person name="Chang T.-C."/>
            <person name="Salvucci A."/>
            <person name="Crous P.W."/>
            <person name="Stergiopoulos I."/>
        </authorList>
    </citation>
    <scope>NUCLEOTIDE SEQUENCE [LARGE SCALE GENOMIC DNA]</scope>
    <source>
        <strain evidence="10 11">CBS 116634</strain>
    </source>
</reference>
<dbReference type="Proteomes" id="UP000073492">
    <property type="component" value="Unassembled WGS sequence"/>
</dbReference>
<proteinExistence type="inferred from homology"/>
<keyword evidence="8" id="KW-0539">Nucleus</keyword>
<evidence type="ECO:0000256" key="8">
    <source>
        <dbReference type="ARBA" id="ARBA00023242"/>
    </source>
</evidence>
<comment type="pathway">
    <text evidence="3">tRNA modification; 5-methoxycarbonylmethyl-2-thiouridine-tRNA biosynthesis.</text>
</comment>
<evidence type="ECO:0000256" key="3">
    <source>
        <dbReference type="ARBA" id="ARBA00005043"/>
    </source>
</evidence>
<dbReference type="STRING" id="113226.A0A139ID12"/>
<keyword evidence="6" id="KW-0963">Cytoplasm</keyword>
<evidence type="ECO:0000256" key="2">
    <source>
        <dbReference type="ARBA" id="ARBA00004496"/>
    </source>
</evidence>
<dbReference type="InterPro" id="IPR027417">
    <property type="entry name" value="P-loop_NTPase"/>
</dbReference>
<comment type="caution">
    <text evidence="10">The sequence shown here is derived from an EMBL/GenBank/DDBJ whole genome shotgun (WGS) entry which is preliminary data.</text>
</comment>
<feature type="compositionally biased region" description="Basic and acidic residues" evidence="9">
    <location>
        <begin position="399"/>
        <end position="414"/>
    </location>
</feature>
<evidence type="ECO:0000313" key="10">
    <source>
        <dbReference type="EMBL" id="KXT12549.1"/>
    </source>
</evidence>
<dbReference type="CDD" id="cd19494">
    <property type="entry name" value="Elp4"/>
    <property type="match status" value="1"/>
</dbReference>
<dbReference type="PANTHER" id="PTHR12896">
    <property type="entry name" value="PAX6 NEIGHBOR PROTEIN PAXNEB"/>
    <property type="match status" value="1"/>
</dbReference>
<dbReference type="GO" id="GO:0008023">
    <property type="term" value="C:transcription elongation factor complex"/>
    <property type="evidence" value="ECO:0007669"/>
    <property type="project" value="TreeGrafter"/>
</dbReference>
<feature type="region of interest" description="Disordered" evidence="9">
    <location>
        <begin position="393"/>
        <end position="414"/>
    </location>
</feature>
<dbReference type="OrthoDB" id="289162at2759"/>
<dbReference type="EMBL" id="LFZO01000148">
    <property type="protein sequence ID" value="KXT12549.1"/>
    <property type="molecule type" value="Genomic_DNA"/>
</dbReference>
<dbReference type="UniPathway" id="UPA00988"/>
<organism evidence="10 11">
    <name type="scientific">Pseudocercospora musae</name>
    <dbReference type="NCBI Taxonomy" id="113226"/>
    <lineage>
        <taxon>Eukaryota</taxon>
        <taxon>Fungi</taxon>
        <taxon>Dikarya</taxon>
        <taxon>Ascomycota</taxon>
        <taxon>Pezizomycotina</taxon>
        <taxon>Dothideomycetes</taxon>
        <taxon>Dothideomycetidae</taxon>
        <taxon>Mycosphaerellales</taxon>
        <taxon>Mycosphaerellaceae</taxon>
        <taxon>Pseudocercospora</taxon>
    </lineage>
</organism>
<keyword evidence="7" id="KW-0819">tRNA processing</keyword>
<comment type="similarity">
    <text evidence="4">Belongs to the ELP4 family.</text>
</comment>
<evidence type="ECO:0000256" key="1">
    <source>
        <dbReference type="ARBA" id="ARBA00004123"/>
    </source>
</evidence>
<evidence type="ECO:0000313" key="11">
    <source>
        <dbReference type="Proteomes" id="UP000073492"/>
    </source>
</evidence>